<evidence type="ECO:0000313" key="2">
    <source>
        <dbReference type="EMBL" id="GAA2165315.1"/>
    </source>
</evidence>
<evidence type="ECO:0000256" key="1">
    <source>
        <dbReference type="SAM" id="MobiDB-lite"/>
    </source>
</evidence>
<gene>
    <name evidence="2" type="ORF">GCM10009727_83860</name>
</gene>
<name>A0ABN3AFF5_9ACTN</name>
<keyword evidence="3" id="KW-1185">Reference proteome</keyword>
<dbReference type="EMBL" id="BAAAMR010000126">
    <property type="protein sequence ID" value="GAA2165315.1"/>
    <property type="molecule type" value="Genomic_DNA"/>
</dbReference>
<feature type="compositionally biased region" description="Gly residues" evidence="1">
    <location>
        <begin position="49"/>
        <end position="67"/>
    </location>
</feature>
<protein>
    <submittedName>
        <fullName evidence="2">Uncharacterized protein</fullName>
    </submittedName>
</protein>
<proteinExistence type="predicted"/>
<sequence length="106" mass="10847">MGPEFLRWERTRGDGGWSRRAGAAVSMFLARAACCATRAGGSGAAAATNGGGTGEPGAGADGAGRGMVGRWPSTRLQHEDGAGRHAKSEDGMQRHRLVDAQHEAAS</sequence>
<evidence type="ECO:0000313" key="3">
    <source>
        <dbReference type="Proteomes" id="UP001501020"/>
    </source>
</evidence>
<reference evidence="2 3" key="1">
    <citation type="journal article" date="2019" name="Int. J. Syst. Evol. Microbiol.">
        <title>The Global Catalogue of Microorganisms (GCM) 10K type strain sequencing project: providing services to taxonomists for standard genome sequencing and annotation.</title>
        <authorList>
            <consortium name="The Broad Institute Genomics Platform"/>
            <consortium name="The Broad Institute Genome Sequencing Center for Infectious Disease"/>
            <person name="Wu L."/>
            <person name="Ma J."/>
        </authorList>
    </citation>
    <scope>NUCLEOTIDE SEQUENCE [LARGE SCALE GENOMIC DNA]</scope>
    <source>
        <strain evidence="2 3">JCM 13850</strain>
    </source>
</reference>
<feature type="region of interest" description="Disordered" evidence="1">
    <location>
        <begin position="41"/>
        <end position="106"/>
    </location>
</feature>
<feature type="compositionally biased region" description="Basic and acidic residues" evidence="1">
    <location>
        <begin position="76"/>
        <end position="106"/>
    </location>
</feature>
<dbReference type="Proteomes" id="UP001501020">
    <property type="component" value="Unassembled WGS sequence"/>
</dbReference>
<comment type="caution">
    <text evidence="2">The sequence shown here is derived from an EMBL/GenBank/DDBJ whole genome shotgun (WGS) entry which is preliminary data.</text>
</comment>
<organism evidence="2 3">
    <name type="scientific">Actinomadura napierensis</name>
    <dbReference type="NCBI Taxonomy" id="267854"/>
    <lineage>
        <taxon>Bacteria</taxon>
        <taxon>Bacillati</taxon>
        <taxon>Actinomycetota</taxon>
        <taxon>Actinomycetes</taxon>
        <taxon>Streptosporangiales</taxon>
        <taxon>Thermomonosporaceae</taxon>
        <taxon>Actinomadura</taxon>
    </lineage>
</organism>
<accession>A0ABN3AFF5</accession>